<keyword evidence="8" id="KW-1185">Reference proteome</keyword>
<dbReference type="Pfam" id="PF04082">
    <property type="entry name" value="Fungal_trans"/>
    <property type="match status" value="1"/>
</dbReference>
<dbReference type="Proteomes" id="UP000258309">
    <property type="component" value="Unassembled WGS sequence"/>
</dbReference>
<name>A0A3E2HDJ5_SCYLI</name>
<evidence type="ECO:0000256" key="1">
    <source>
        <dbReference type="ARBA" id="ARBA00004123"/>
    </source>
</evidence>
<dbReference type="EMBL" id="NCSJ02000075">
    <property type="protein sequence ID" value="RFU31479.1"/>
    <property type="molecule type" value="Genomic_DNA"/>
</dbReference>
<protein>
    <recommendedName>
        <fullName evidence="6">Xylanolytic transcriptional activator regulatory domain-containing protein</fullName>
    </recommendedName>
</protein>
<evidence type="ECO:0000313" key="7">
    <source>
        <dbReference type="EMBL" id="RFU31479.1"/>
    </source>
</evidence>
<dbReference type="GO" id="GO:0006351">
    <property type="term" value="P:DNA-templated transcription"/>
    <property type="evidence" value="ECO:0007669"/>
    <property type="project" value="InterPro"/>
</dbReference>
<dbReference type="GO" id="GO:0003677">
    <property type="term" value="F:DNA binding"/>
    <property type="evidence" value="ECO:0007669"/>
    <property type="project" value="InterPro"/>
</dbReference>
<accession>A0A3E2HDJ5</accession>
<dbReference type="InterPro" id="IPR050815">
    <property type="entry name" value="TF_fung"/>
</dbReference>
<dbReference type="AlphaFoldDB" id="A0A3E2HDJ5"/>
<evidence type="ECO:0000313" key="8">
    <source>
        <dbReference type="Proteomes" id="UP000258309"/>
    </source>
</evidence>
<comment type="caution">
    <text evidence="7">The sequence shown here is derived from an EMBL/GenBank/DDBJ whole genome shotgun (WGS) entry which is preliminary data.</text>
</comment>
<keyword evidence="4" id="KW-0804">Transcription</keyword>
<proteinExistence type="predicted"/>
<dbReference type="GO" id="GO:0000981">
    <property type="term" value="F:DNA-binding transcription factor activity, RNA polymerase II-specific"/>
    <property type="evidence" value="ECO:0007669"/>
    <property type="project" value="InterPro"/>
</dbReference>
<sequence>MYLLVQEPSDDNFEPIGSWLYSRVKSLLALSESAGGFSLRTLQSRLLITLFELGHDIHPAAYVSVGTCASTAVAMGINELHLARSPPEINEWIKQEEKKRVWWATVLVDRHVNDSTDDKIFNRQEAEQLGRTLDAFAQLLPALAEEDCGSYCSAIGMCNSALMLLRESPGWKDNYNLVDDAHSVSEPKSTPAEVAEDIIHQYNNADPAKVDYNYIAPFVIHSIYHAAIVLIFELRTLADSRCSVAIAPLKAILQNFSSRWIVASKDPSHCSQY</sequence>
<feature type="non-terminal residue" evidence="7">
    <location>
        <position position="273"/>
    </location>
</feature>
<dbReference type="InterPro" id="IPR007219">
    <property type="entry name" value="XnlR_reg_dom"/>
</dbReference>
<dbReference type="GO" id="GO:0008270">
    <property type="term" value="F:zinc ion binding"/>
    <property type="evidence" value="ECO:0007669"/>
    <property type="project" value="InterPro"/>
</dbReference>
<dbReference type="OMA" id="WIVASKD"/>
<dbReference type="PANTHER" id="PTHR47338:SF20">
    <property type="entry name" value="ZN(II)2CYS6 TRANSCRIPTION FACTOR (EUROFUNG)"/>
    <property type="match status" value="1"/>
</dbReference>
<keyword evidence="2" id="KW-0479">Metal-binding</keyword>
<gene>
    <name evidence="7" type="ORF">B7463_g4887</name>
</gene>
<dbReference type="GO" id="GO:0005634">
    <property type="term" value="C:nucleus"/>
    <property type="evidence" value="ECO:0007669"/>
    <property type="project" value="UniProtKB-SubCell"/>
</dbReference>
<evidence type="ECO:0000256" key="5">
    <source>
        <dbReference type="ARBA" id="ARBA00023242"/>
    </source>
</evidence>
<dbReference type="PANTHER" id="PTHR47338">
    <property type="entry name" value="ZN(II)2CYS6 TRANSCRIPTION FACTOR (EUROFUNG)-RELATED"/>
    <property type="match status" value="1"/>
</dbReference>
<comment type="subcellular location">
    <subcellularLocation>
        <location evidence="1">Nucleus</location>
    </subcellularLocation>
</comment>
<keyword evidence="5" id="KW-0539">Nucleus</keyword>
<evidence type="ECO:0000259" key="6">
    <source>
        <dbReference type="Pfam" id="PF04082"/>
    </source>
</evidence>
<organism evidence="7 8">
    <name type="scientific">Scytalidium lignicola</name>
    <name type="common">Hyphomycete</name>
    <dbReference type="NCBI Taxonomy" id="5539"/>
    <lineage>
        <taxon>Eukaryota</taxon>
        <taxon>Fungi</taxon>
        <taxon>Dikarya</taxon>
        <taxon>Ascomycota</taxon>
        <taxon>Pezizomycotina</taxon>
        <taxon>Leotiomycetes</taxon>
        <taxon>Leotiomycetes incertae sedis</taxon>
        <taxon>Scytalidium</taxon>
    </lineage>
</organism>
<feature type="non-terminal residue" evidence="7">
    <location>
        <position position="1"/>
    </location>
</feature>
<evidence type="ECO:0000256" key="4">
    <source>
        <dbReference type="ARBA" id="ARBA00023163"/>
    </source>
</evidence>
<keyword evidence="3" id="KW-0805">Transcription regulation</keyword>
<evidence type="ECO:0000256" key="2">
    <source>
        <dbReference type="ARBA" id="ARBA00022723"/>
    </source>
</evidence>
<evidence type="ECO:0000256" key="3">
    <source>
        <dbReference type="ARBA" id="ARBA00023015"/>
    </source>
</evidence>
<feature type="domain" description="Xylanolytic transcriptional activator regulatory" evidence="6">
    <location>
        <begin position="32"/>
        <end position="110"/>
    </location>
</feature>
<reference evidence="7 8" key="1">
    <citation type="submission" date="2018-05" db="EMBL/GenBank/DDBJ databases">
        <title>Draft genome sequence of Scytalidium lignicola DSM 105466, a ubiquitous saprotrophic fungus.</title>
        <authorList>
            <person name="Buettner E."/>
            <person name="Gebauer A.M."/>
            <person name="Hofrichter M."/>
            <person name="Liers C."/>
            <person name="Kellner H."/>
        </authorList>
    </citation>
    <scope>NUCLEOTIDE SEQUENCE [LARGE SCALE GENOMIC DNA]</scope>
    <source>
        <strain evidence="7 8">DSM 105466</strain>
    </source>
</reference>
<dbReference type="OrthoDB" id="270167at2759"/>
<dbReference type="CDD" id="cd12148">
    <property type="entry name" value="fungal_TF_MHR"/>
    <property type="match status" value="1"/>
</dbReference>